<feature type="chain" id="PRO_5002715324" evidence="3">
    <location>
        <begin position="23"/>
        <end position="925"/>
    </location>
</feature>
<organism evidence="4 5">
    <name type="scientific">Nematostella vectensis</name>
    <name type="common">Starlet sea anemone</name>
    <dbReference type="NCBI Taxonomy" id="45351"/>
    <lineage>
        <taxon>Eukaryota</taxon>
        <taxon>Metazoa</taxon>
        <taxon>Cnidaria</taxon>
        <taxon>Anthozoa</taxon>
        <taxon>Hexacorallia</taxon>
        <taxon>Actiniaria</taxon>
        <taxon>Edwardsiidae</taxon>
        <taxon>Nematostella</taxon>
    </lineage>
</organism>
<dbReference type="EMBL" id="DS469689">
    <property type="protein sequence ID" value="EDO35755.1"/>
    <property type="molecule type" value="Genomic_DNA"/>
</dbReference>
<feature type="region of interest" description="Disordered" evidence="2">
    <location>
        <begin position="450"/>
        <end position="530"/>
    </location>
</feature>
<dbReference type="AlphaFoldDB" id="A7SKN1"/>
<evidence type="ECO:0000256" key="2">
    <source>
        <dbReference type="SAM" id="MobiDB-lite"/>
    </source>
</evidence>
<dbReference type="HOGENOM" id="CLU_315751_0_0_1"/>
<sequence>MRCSVIILAGAVLALLVSHSGARSVKHQLENAPKARPDVHKKSHLYHSKSHKRHIRKKKQYIIPGLGGYGYGMGALGMGGNGLTYGATPGASYGYAQSDALGQGLVPSQRLVSSPNYGYSNQAAMMPVESATQSRQSLLNSYSAGAGGLAGYSPGYSAGANTASYASDPSYQSSLSNGLGSSLSNGMSSSLSNGLSSSMTNGFSSSLSNGMSPSLSQGLSSSLSNGLSSYTGGSDTNGLGSLAAGYSQGTGSDLNGGGLGPGKISASALSAGLDSPNGISNVANFLSSENTAFDSDSQNQLQKLLSSNQDLNALSQQVNSPSSLAQYLSNQGSPSTGSQSLESQSQSTGSQSYGQQSALEAEAQAFNNQLSRLTSGKLNLEELQHSSRLAGDTQSFNSALGHLSSSKINLQGNDHANYGENGINELGQLANTGLSDSSIQRLIGQLLAGQGGGSHEMGGGMEEGAGGMGGGGGAGGGGEFDDQRFEDAQSPEEEQPGFLNSMLDGGGIGHTIHVHASDKPRPSKVRPSKFRASEKAFRVQLKAKEEHQLKLKQLKEKLRRLRAKLHKLKDDYDSEDYEDQQSDLSEKSEMQTLNDLKVATEQAIRDLQHEVVKAASKRKGVRKLIFVHKFTDSSEGSGKAVAAKKAKNGLEDQGSDLLELIESDEKTGSSKSSVKHKDDTSSLTQLEKQAEQEVNFLTRKDPKGVALVRMEGGEHKQANVLNPGLHIHVPEPMMEDGQTHSKILKHKSSKSSGGESMFSDGSSSDGLGGLSELLKNSASLTTPQAYLSYPGPHGLNTGYFSIGCWRDEPDRALASMESIFPILDGADYKNRRFSVRKCAQVARVQGFPAFAVENGGQCLGGKNIMQKYHKYGASHECRRDGKGGPWSMEVYKFTVATSLEGRRGEIPRFGGSLMPQAREIFYQAT</sequence>
<feature type="signal peptide" evidence="3">
    <location>
        <begin position="1"/>
        <end position="22"/>
    </location>
</feature>
<evidence type="ECO:0000313" key="4">
    <source>
        <dbReference type="EMBL" id="EDO35755.1"/>
    </source>
</evidence>
<feature type="compositionally biased region" description="Basic and acidic residues" evidence="2">
    <location>
        <begin position="29"/>
        <end position="40"/>
    </location>
</feature>
<evidence type="ECO:0000256" key="3">
    <source>
        <dbReference type="SAM" id="SignalP"/>
    </source>
</evidence>
<evidence type="ECO:0000313" key="5">
    <source>
        <dbReference type="Proteomes" id="UP000001593"/>
    </source>
</evidence>
<feature type="coiled-coil region" evidence="1">
    <location>
        <begin position="537"/>
        <end position="610"/>
    </location>
</feature>
<feature type="compositionally biased region" description="Basic residues" evidence="2">
    <location>
        <begin position="41"/>
        <end position="51"/>
    </location>
</feature>
<proteinExistence type="predicted"/>
<feature type="region of interest" description="Disordered" evidence="2">
    <location>
        <begin position="325"/>
        <end position="357"/>
    </location>
</feature>
<protein>
    <submittedName>
        <fullName evidence="4">Uncharacterized protein</fullName>
    </submittedName>
</protein>
<reference evidence="4 5" key="1">
    <citation type="journal article" date="2007" name="Science">
        <title>Sea anemone genome reveals ancestral eumetazoan gene repertoire and genomic organization.</title>
        <authorList>
            <person name="Putnam N.H."/>
            <person name="Srivastava M."/>
            <person name="Hellsten U."/>
            <person name="Dirks B."/>
            <person name="Chapman J."/>
            <person name="Salamov A."/>
            <person name="Terry A."/>
            <person name="Shapiro H."/>
            <person name="Lindquist E."/>
            <person name="Kapitonov V.V."/>
            <person name="Jurka J."/>
            <person name="Genikhovich G."/>
            <person name="Grigoriev I.V."/>
            <person name="Lucas S.M."/>
            <person name="Steele R.E."/>
            <person name="Finnerty J.R."/>
            <person name="Technau U."/>
            <person name="Martindale M.Q."/>
            <person name="Rokhsar D.S."/>
        </authorList>
    </citation>
    <scope>NUCLEOTIDE SEQUENCE [LARGE SCALE GENOMIC DNA]</scope>
    <source>
        <strain evidence="5">CH2 X CH6</strain>
    </source>
</reference>
<feature type="compositionally biased region" description="Low complexity" evidence="2">
    <location>
        <begin position="332"/>
        <end position="357"/>
    </location>
</feature>
<dbReference type="InParanoid" id="A7SKN1"/>
<keyword evidence="5" id="KW-1185">Reference proteome</keyword>
<feature type="region of interest" description="Disordered" evidence="2">
    <location>
        <begin position="29"/>
        <end position="51"/>
    </location>
</feature>
<evidence type="ECO:0000256" key="1">
    <source>
        <dbReference type="SAM" id="Coils"/>
    </source>
</evidence>
<keyword evidence="3" id="KW-0732">Signal</keyword>
<dbReference type="OMA" id="SHECRRD"/>
<keyword evidence="1" id="KW-0175">Coiled coil</keyword>
<accession>A7SKN1</accession>
<feature type="region of interest" description="Disordered" evidence="2">
    <location>
        <begin position="664"/>
        <end position="685"/>
    </location>
</feature>
<name>A7SKN1_NEMVE</name>
<dbReference type="Proteomes" id="UP000001593">
    <property type="component" value="Unassembled WGS sequence"/>
</dbReference>
<feature type="compositionally biased region" description="Gly residues" evidence="2">
    <location>
        <begin position="450"/>
        <end position="478"/>
    </location>
</feature>
<gene>
    <name evidence="4" type="ORF">NEMVEDRAFT_v1g213743</name>
</gene>